<dbReference type="EMBL" id="BARV01046054">
    <property type="protein sequence ID" value="GAI62677.1"/>
    <property type="molecule type" value="Genomic_DNA"/>
</dbReference>
<protein>
    <submittedName>
        <fullName evidence="1">Uncharacterized protein</fullName>
    </submittedName>
</protein>
<comment type="caution">
    <text evidence="1">The sequence shown here is derived from an EMBL/GenBank/DDBJ whole genome shotgun (WGS) entry which is preliminary data.</text>
</comment>
<name>X1Q2B8_9ZZZZ</name>
<gene>
    <name evidence="1" type="ORF">S06H3_67003</name>
</gene>
<organism evidence="1">
    <name type="scientific">marine sediment metagenome</name>
    <dbReference type="NCBI Taxonomy" id="412755"/>
    <lineage>
        <taxon>unclassified sequences</taxon>
        <taxon>metagenomes</taxon>
        <taxon>ecological metagenomes</taxon>
    </lineage>
</organism>
<evidence type="ECO:0000313" key="1">
    <source>
        <dbReference type="EMBL" id="GAI62677.1"/>
    </source>
</evidence>
<accession>X1Q2B8</accession>
<sequence length="30" mass="3595">LYSHTYRKKYLDFLKIEFPVITNIGSSLTF</sequence>
<dbReference type="AlphaFoldDB" id="X1Q2B8"/>
<reference evidence="1" key="1">
    <citation type="journal article" date="2014" name="Front. Microbiol.">
        <title>High frequency of phylogenetically diverse reductive dehalogenase-homologous genes in deep subseafloor sedimentary metagenomes.</title>
        <authorList>
            <person name="Kawai M."/>
            <person name="Futagami T."/>
            <person name="Toyoda A."/>
            <person name="Takaki Y."/>
            <person name="Nishi S."/>
            <person name="Hori S."/>
            <person name="Arai W."/>
            <person name="Tsubouchi T."/>
            <person name="Morono Y."/>
            <person name="Uchiyama I."/>
            <person name="Ito T."/>
            <person name="Fujiyama A."/>
            <person name="Inagaki F."/>
            <person name="Takami H."/>
        </authorList>
    </citation>
    <scope>NUCLEOTIDE SEQUENCE</scope>
    <source>
        <strain evidence="1">Expedition CK06-06</strain>
    </source>
</reference>
<feature type="non-terminal residue" evidence="1">
    <location>
        <position position="1"/>
    </location>
</feature>
<proteinExistence type="predicted"/>